<evidence type="ECO:0000256" key="3">
    <source>
        <dbReference type="ARBA" id="ARBA00022679"/>
    </source>
</evidence>
<evidence type="ECO:0000256" key="6">
    <source>
        <dbReference type="SAM" id="Phobius"/>
    </source>
</evidence>
<name>A0A0N4Z927_PARTI</name>
<accession>A0A0N4Z927</accession>
<dbReference type="PANTHER" id="PTHR46671">
    <property type="entry name" value="PROTEIN CBG11221"/>
    <property type="match status" value="1"/>
</dbReference>
<protein>
    <submittedName>
        <fullName evidence="8">Glyco_trans_2-like domain-containing protein</fullName>
    </submittedName>
</protein>
<keyword evidence="6" id="KW-0812">Transmembrane</keyword>
<dbReference type="Pfam" id="PF02485">
    <property type="entry name" value="Branch"/>
    <property type="match status" value="1"/>
</dbReference>
<organism evidence="7 8">
    <name type="scientific">Parastrongyloides trichosuri</name>
    <name type="common">Possum-specific nematode worm</name>
    <dbReference type="NCBI Taxonomy" id="131310"/>
    <lineage>
        <taxon>Eukaryota</taxon>
        <taxon>Metazoa</taxon>
        <taxon>Ecdysozoa</taxon>
        <taxon>Nematoda</taxon>
        <taxon>Chromadorea</taxon>
        <taxon>Rhabditida</taxon>
        <taxon>Tylenchina</taxon>
        <taxon>Panagrolaimomorpha</taxon>
        <taxon>Strongyloidoidea</taxon>
        <taxon>Strongyloididae</taxon>
        <taxon>Parastrongyloides</taxon>
    </lineage>
</organism>
<dbReference type="STRING" id="131310.A0A0N4Z927"/>
<reference evidence="8" key="1">
    <citation type="submission" date="2017-02" db="UniProtKB">
        <authorList>
            <consortium name="WormBaseParasite"/>
        </authorList>
    </citation>
    <scope>IDENTIFICATION</scope>
</reference>
<keyword evidence="7" id="KW-1185">Reference proteome</keyword>
<evidence type="ECO:0000313" key="7">
    <source>
        <dbReference type="Proteomes" id="UP000038045"/>
    </source>
</evidence>
<keyword evidence="4 6" id="KW-0472">Membrane</keyword>
<dbReference type="Proteomes" id="UP000038045">
    <property type="component" value="Unplaced"/>
</dbReference>
<keyword evidence="6" id="KW-1133">Transmembrane helix</keyword>
<sequence>MDRDQLVFQGKYFADSMEEYYRRERKAERKRKQYKYWMIGIGILGIMYFIIASLKISKHDHSILSDDFKKIVDQIKPHFFKPKNCEDRFVKGYEDDVLRRHEGPKINFEEICKWKGRNMSYNVPEFPIAFVYKATENLITLDTVLNLMYHPKHLYCVIVDKKEISDNAWKAINKIDQCLPNIFVVKKQDNVRGHGLECLSLLLHYNWNYSILLNENDVPIKTISEISDILKLLKHTSDVPIFTIFSKNISIFGKFTYGSMDIFRNKNILLENKHLKDKELTKARTIVSITLSREDVEYYFTELNGESYLKYISKNPIMSRNNVFWPTLLANKELGFPSHVKPRCNSSININIGITNRYCRGFIQSHNFCPHSTGYLGELNTYNEMFVNNFDVENFPTTFLCWAGYLYNRTISPPSKINYVNLTKIVNLLKC</sequence>
<evidence type="ECO:0000313" key="8">
    <source>
        <dbReference type="WBParaSite" id="PTRK_0000381800.1"/>
    </source>
</evidence>
<dbReference type="GO" id="GO:0016020">
    <property type="term" value="C:membrane"/>
    <property type="evidence" value="ECO:0007669"/>
    <property type="project" value="UniProtKB-SubCell"/>
</dbReference>
<comment type="subcellular location">
    <subcellularLocation>
        <location evidence="1">Membrane</location>
        <topology evidence="1">Single-pass type II membrane protein</topology>
    </subcellularLocation>
</comment>
<evidence type="ECO:0000256" key="4">
    <source>
        <dbReference type="ARBA" id="ARBA00023136"/>
    </source>
</evidence>
<dbReference type="PANTHER" id="PTHR46671:SF7">
    <property type="entry name" value="CORE-2_I-BRANCHING ENZYME"/>
    <property type="match status" value="1"/>
</dbReference>
<keyword evidence="2" id="KW-0328">Glycosyltransferase</keyword>
<proteinExistence type="predicted"/>
<dbReference type="AlphaFoldDB" id="A0A0N4Z927"/>
<keyword evidence="3" id="KW-0808">Transferase</keyword>
<evidence type="ECO:0000256" key="5">
    <source>
        <dbReference type="ARBA" id="ARBA00023180"/>
    </source>
</evidence>
<keyword evidence="5" id="KW-0325">Glycoprotein</keyword>
<dbReference type="InterPro" id="IPR003406">
    <property type="entry name" value="Glyco_trans_14"/>
</dbReference>
<dbReference type="WBParaSite" id="PTRK_0000381800.1">
    <property type="protein sequence ID" value="PTRK_0000381800.1"/>
    <property type="gene ID" value="PTRK_0000381800"/>
</dbReference>
<evidence type="ECO:0000256" key="1">
    <source>
        <dbReference type="ARBA" id="ARBA00004606"/>
    </source>
</evidence>
<feature type="transmembrane region" description="Helical" evidence="6">
    <location>
        <begin position="34"/>
        <end position="54"/>
    </location>
</feature>
<evidence type="ECO:0000256" key="2">
    <source>
        <dbReference type="ARBA" id="ARBA00022676"/>
    </source>
</evidence>
<dbReference type="GO" id="GO:0016757">
    <property type="term" value="F:glycosyltransferase activity"/>
    <property type="evidence" value="ECO:0007669"/>
    <property type="project" value="UniProtKB-KW"/>
</dbReference>